<evidence type="ECO:0000313" key="3">
    <source>
        <dbReference type="Proteomes" id="UP001303222"/>
    </source>
</evidence>
<feature type="region of interest" description="Disordered" evidence="1">
    <location>
        <begin position="1"/>
        <end position="52"/>
    </location>
</feature>
<reference evidence="2" key="2">
    <citation type="submission" date="2023-06" db="EMBL/GenBank/DDBJ databases">
        <authorList>
            <consortium name="Lawrence Berkeley National Laboratory"/>
            <person name="Mondo S.J."/>
            <person name="Hensen N."/>
            <person name="Bonometti L."/>
            <person name="Westerberg I."/>
            <person name="Brannstrom I.O."/>
            <person name="Guillou S."/>
            <person name="Cros-Aarteil S."/>
            <person name="Calhoun S."/>
            <person name="Haridas S."/>
            <person name="Kuo A."/>
            <person name="Pangilinan J."/>
            <person name="Riley R."/>
            <person name="Labutti K."/>
            <person name="Andreopoulos B."/>
            <person name="Lipzen A."/>
            <person name="Chen C."/>
            <person name="Yanf M."/>
            <person name="Daum C."/>
            <person name="Ng V."/>
            <person name="Clum A."/>
            <person name="Steindorff A."/>
            <person name="Ohm R."/>
            <person name="Martin F."/>
            <person name="Silar P."/>
            <person name="Natvig D."/>
            <person name="Lalanne C."/>
            <person name="Gautier V."/>
            <person name="Ament-Velasquez S.L."/>
            <person name="Kruys A."/>
            <person name="Hutchinson M.I."/>
            <person name="Powell A.J."/>
            <person name="Barry K."/>
            <person name="Miller A.N."/>
            <person name="Grigoriev I.V."/>
            <person name="Debuchy R."/>
            <person name="Gladieux P."/>
            <person name="Thoren M.H."/>
            <person name="Johannesson H."/>
        </authorList>
    </citation>
    <scope>NUCLEOTIDE SEQUENCE</scope>
    <source>
        <strain evidence="2">CBS 626.80</strain>
    </source>
</reference>
<feature type="compositionally biased region" description="Gly residues" evidence="1">
    <location>
        <begin position="578"/>
        <end position="588"/>
    </location>
</feature>
<feature type="compositionally biased region" description="Polar residues" evidence="1">
    <location>
        <begin position="356"/>
        <end position="365"/>
    </location>
</feature>
<feature type="region of interest" description="Disordered" evidence="1">
    <location>
        <begin position="577"/>
        <end position="600"/>
    </location>
</feature>
<dbReference type="AlphaFoldDB" id="A0AAN6NUM9"/>
<name>A0AAN6NUM9_9PEZI</name>
<accession>A0AAN6NUM9</accession>
<reference evidence="2" key="1">
    <citation type="journal article" date="2023" name="Mol. Phylogenet. Evol.">
        <title>Genome-scale phylogeny and comparative genomics of the fungal order Sordariales.</title>
        <authorList>
            <person name="Hensen N."/>
            <person name="Bonometti L."/>
            <person name="Westerberg I."/>
            <person name="Brannstrom I.O."/>
            <person name="Guillou S."/>
            <person name="Cros-Aarteil S."/>
            <person name="Calhoun S."/>
            <person name="Haridas S."/>
            <person name="Kuo A."/>
            <person name="Mondo S."/>
            <person name="Pangilinan J."/>
            <person name="Riley R."/>
            <person name="LaButti K."/>
            <person name="Andreopoulos B."/>
            <person name="Lipzen A."/>
            <person name="Chen C."/>
            <person name="Yan M."/>
            <person name="Daum C."/>
            <person name="Ng V."/>
            <person name="Clum A."/>
            <person name="Steindorff A."/>
            <person name="Ohm R.A."/>
            <person name="Martin F."/>
            <person name="Silar P."/>
            <person name="Natvig D.O."/>
            <person name="Lalanne C."/>
            <person name="Gautier V."/>
            <person name="Ament-Velasquez S.L."/>
            <person name="Kruys A."/>
            <person name="Hutchinson M.I."/>
            <person name="Powell A.J."/>
            <person name="Barry K."/>
            <person name="Miller A.N."/>
            <person name="Grigoriev I.V."/>
            <person name="Debuchy R."/>
            <person name="Gladieux P."/>
            <person name="Hiltunen Thoren M."/>
            <person name="Johannesson H."/>
        </authorList>
    </citation>
    <scope>NUCLEOTIDE SEQUENCE</scope>
    <source>
        <strain evidence="2">CBS 626.80</strain>
    </source>
</reference>
<evidence type="ECO:0000256" key="1">
    <source>
        <dbReference type="SAM" id="MobiDB-lite"/>
    </source>
</evidence>
<feature type="compositionally biased region" description="Polar residues" evidence="1">
    <location>
        <begin position="263"/>
        <end position="294"/>
    </location>
</feature>
<feature type="compositionally biased region" description="Polar residues" evidence="1">
    <location>
        <begin position="326"/>
        <end position="348"/>
    </location>
</feature>
<organism evidence="2 3">
    <name type="scientific">Pseudoneurospora amorphoporcata</name>
    <dbReference type="NCBI Taxonomy" id="241081"/>
    <lineage>
        <taxon>Eukaryota</taxon>
        <taxon>Fungi</taxon>
        <taxon>Dikarya</taxon>
        <taxon>Ascomycota</taxon>
        <taxon>Pezizomycotina</taxon>
        <taxon>Sordariomycetes</taxon>
        <taxon>Sordariomycetidae</taxon>
        <taxon>Sordariales</taxon>
        <taxon>Sordariaceae</taxon>
        <taxon>Pseudoneurospora</taxon>
    </lineage>
</organism>
<dbReference type="EMBL" id="MU859128">
    <property type="protein sequence ID" value="KAK3952215.1"/>
    <property type="molecule type" value="Genomic_DNA"/>
</dbReference>
<dbReference type="Proteomes" id="UP001303222">
    <property type="component" value="Unassembled WGS sequence"/>
</dbReference>
<protein>
    <submittedName>
        <fullName evidence="2">Uncharacterized protein</fullName>
    </submittedName>
</protein>
<sequence length="683" mass="74320">MADPASHTPRLPRQLSDDGNDADARLSPTQPLSSSSRVDGYYGDDVSTASDTDDHAASYRLDLPSRTVQAAWVVEGVARHIPNLDAELHIDTEQRTALITLRGQCVLKTGPSTGTSIFLFIYPENIQSVEFAYTPSPTVPALPEHGEAPSAPMNRFIRLRFILIKPPTLVAPKNQPLEPKGGFSVYMDGLQSLATVKDLSIYFDALSLVGEAREQLALLPSIFSRSRLETNEKRASLLRLYRGDGGQVVNPTTTASEEPAHSSAVQQEAQPGSPTHATTSGELQDAAQVSTPTQTRKRAASSSPSPSAWLPRYINREDERALPGPSNDQTEMNAPQSQESTQPFTPSDHNSKRSRLTATTPSENLASSRAASPRAPSPPPPFSTNTALDTIEVEASSTVDPQKLSSMINQLVARNAALEKRVRHLEEASASASQRSRLRLSHSRSHRSRSHHSPRSRHSTSHNTEACHQNCRYNTSEASGIRNRIDEAVDGQLDVACSRLEDWAHLEFPEQVRAEITGQLEDLGRDLGREWKEDIRNDAIEQVKEELKNEVAEETARDVLRKVGDVVVDAVGRSGWLGSPGGGSGGRTGSAVGNNLPGFGSNLPGDQSALSAAVADIQRTFAVGAEGGLSEEEMARVMDHLEENPRSVVKYNACGEGMKRFFVGKWKVDTTAWRGRDWMAGLR</sequence>
<gene>
    <name evidence="2" type="ORF">QBC32DRAFT_213066</name>
</gene>
<proteinExistence type="predicted"/>
<feature type="region of interest" description="Disordered" evidence="1">
    <location>
        <begin position="425"/>
        <end position="467"/>
    </location>
</feature>
<evidence type="ECO:0000313" key="2">
    <source>
        <dbReference type="EMBL" id="KAK3952215.1"/>
    </source>
</evidence>
<feature type="region of interest" description="Disordered" evidence="1">
    <location>
        <begin position="244"/>
        <end position="386"/>
    </location>
</feature>
<comment type="caution">
    <text evidence="2">The sequence shown here is derived from an EMBL/GenBank/DDBJ whole genome shotgun (WGS) entry which is preliminary data.</text>
</comment>
<feature type="compositionally biased region" description="Polar residues" evidence="1">
    <location>
        <begin position="27"/>
        <end position="37"/>
    </location>
</feature>
<keyword evidence="3" id="KW-1185">Reference proteome</keyword>
<feature type="compositionally biased region" description="Basic residues" evidence="1">
    <location>
        <begin position="436"/>
        <end position="460"/>
    </location>
</feature>